<gene>
    <name evidence="1" type="ORF">N8T08_006532</name>
</gene>
<dbReference type="EMBL" id="JAOPJF010000004">
    <property type="protein sequence ID" value="KAK1149310.1"/>
    <property type="molecule type" value="Genomic_DNA"/>
</dbReference>
<sequence>MGQNVSAINGVRSDNYYQPGNAINEIWFGDVELISRLPFGDSDMAQAGWSNGEWPKVPWHNFIIPMKRDVSPTTTEYEVPVVTVPVTSPTDQKGLSDEKEPADKKDEPTGQKVWSGKKVSGKKISPACSDDGGDEDDGWDEPGVLSDVGTIALMGALSTVSMASFRLPIYLRQRPEPTSLAMEPHRTKTKYYISRAAIATLSTMVCLTTAILGLFFLMTFRPSSSLRAWFGPLFITLISLIYTWGLYIQLKTIIPLWKDWKTVWREGDLEMAQP</sequence>
<organism evidence="1 2">
    <name type="scientific">Aspergillus melleus</name>
    <dbReference type="NCBI Taxonomy" id="138277"/>
    <lineage>
        <taxon>Eukaryota</taxon>
        <taxon>Fungi</taxon>
        <taxon>Dikarya</taxon>
        <taxon>Ascomycota</taxon>
        <taxon>Pezizomycotina</taxon>
        <taxon>Eurotiomycetes</taxon>
        <taxon>Eurotiomycetidae</taxon>
        <taxon>Eurotiales</taxon>
        <taxon>Aspergillaceae</taxon>
        <taxon>Aspergillus</taxon>
        <taxon>Aspergillus subgen. Circumdati</taxon>
    </lineage>
</organism>
<reference evidence="1 2" key="1">
    <citation type="journal article" date="2023" name="ACS Omega">
        <title>Identification of the Neoaspergillic Acid Biosynthesis Gene Cluster by Establishing an In Vitro CRISPR-Ribonucleoprotein Genetic System in Aspergillus melleus.</title>
        <authorList>
            <person name="Yuan B."/>
            <person name="Grau M.F."/>
            <person name="Murata R.M."/>
            <person name="Torok T."/>
            <person name="Venkateswaran K."/>
            <person name="Stajich J.E."/>
            <person name="Wang C.C.C."/>
        </authorList>
    </citation>
    <scope>NUCLEOTIDE SEQUENCE [LARGE SCALE GENOMIC DNA]</scope>
    <source>
        <strain evidence="1 2">IMV 1140</strain>
    </source>
</reference>
<name>A0ACC3BEP9_9EURO</name>
<evidence type="ECO:0000313" key="1">
    <source>
        <dbReference type="EMBL" id="KAK1149310.1"/>
    </source>
</evidence>
<dbReference type="Proteomes" id="UP001177260">
    <property type="component" value="Unassembled WGS sequence"/>
</dbReference>
<accession>A0ACC3BEP9</accession>
<keyword evidence="2" id="KW-1185">Reference proteome</keyword>
<evidence type="ECO:0000313" key="2">
    <source>
        <dbReference type="Proteomes" id="UP001177260"/>
    </source>
</evidence>
<comment type="caution">
    <text evidence="1">The sequence shown here is derived from an EMBL/GenBank/DDBJ whole genome shotgun (WGS) entry which is preliminary data.</text>
</comment>
<protein>
    <submittedName>
        <fullName evidence="1">Uncharacterized protein</fullName>
    </submittedName>
</protein>
<proteinExistence type="predicted"/>